<gene>
    <name evidence="1" type="ORF">GXM_09493</name>
</gene>
<evidence type="ECO:0000313" key="1">
    <source>
        <dbReference type="EMBL" id="QFS51999.1"/>
    </source>
</evidence>
<dbReference type="EMBL" id="CP045227">
    <property type="protein sequence ID" value="QFS51999.1"/>
    <property type="molecule type" value="Genomic_DNA"/>
</dbReference>
<dbReference type="Proteomes" id="UP000326678">
    <property type="component" value="Chromosome Gxm2"/>
</dbReference>
<dbReference type="AlphaFoldDB" id="A0A5P8WJI5"/>
<dbReference type="KEGG" id="nsh:GXM_09493"/>
<reference evidence="1 2" key="1">
    <citation type="submission" date="2019-10" db="EMBL/GenBank/DDBJ databases">
        <title>Genomic and transcriptomic insights into the perfect genentic adaptation of a filamentous nitrogen-fixing cyanobacterium to rice fields.</title>
        <authorList>
            <person name="Chen Z."/>
        </authorList>
    </citation>
    <scope>NUCLEOTIDE SEQUENCE [LARGE SCALE GENOMIC DNA]</scope>
    <source>
        <strain evidence="1">CCNUC1</strain>
    </source>
</reference>
<sequence>MDDDLDLQLRQLVYAAQNHPQKSAERRKVLNKLIAKIQNSGKLKKFSKYRHLPNFEDMYSEAAANTYLEICKKIEDYHPEHPVMAWVNKVFDWRFHDVLNKHKTQNSKILSLDELDDCKNNSDKPISKELSRADTKIFELANERKDKNIPINGDEIEVSAVKDFVRNDPEEILQNYYIGEDKNANLQKVILMRFDEKSWEEISKQLGHPIPRLSELYQRSAKKRNILDYFRRYLQ</sequence>
<proteinExistence type="predicted"/>
<protein>
    <submittedName>
        <fullName evidence="1">Uncharacterized protein</fullName>
    </submittedName>
</protein>
<evidence type="ECO:0000313" key="2">
    <source>
        <dbReference type="Proteomes" id="UP000326678"/>
    </source>
</evidence>
<keyword evidence="2" id="KW-1185">Reference proteome</keyword>
<name>A0A5P8WJI5_9NOSO</name>
<organism evidence="1 2">
    <name type="scientific">Nostoc sphaeroides CCNUC1</name>
    <dbReference type="NCBI Taxonomy" id="2653204"/>
    <lineage>
        <taxon>Bacteria</taxon>
        <taxon>Bacillati</taxon>
        <taxon>Cyanobacteriota</taxon>
        <taxon>Cyanophyceae</taxon>
        <taxon>Nostocales</taxon>
        <taxon>Nostocaceae</taxon>
        <taxon>Nostoc</taxon>
    </lineage>
</organism>
<accession>A0A5P8WJI5</accession>